<evidence type="ECO:0000313" key="13">
    <source>
        <dbReference type="Proteomes" id="UP000590964"/>
    </source>
</evidence>
<dbReference type="InterPro" id="IPR045628">
    <property type="entry name" value="Lhr_WH_dom"/>
</dbReference>
<reference evidence="13" key="1">
    <citation type="journal article" date="2020" name="bioRxiv">
        <title>A rank-normalized archaeal taxonomy based on genome phylogeny resolves widespread incomplete and uneven classifications.</title>
        <authorList>
            <person name="Rinke C."/>
            <person name="Chuvochina M."/>
            <person name="Mussig A.J."/>
            <person name="Chaumeil P.-A."/>
            <person name="Waite D.W."/>
            <person name="Whitman W.B."/>
            <person name="Parks D.H."/>
            <person name="Hugenholtz P."/>
        </authorList>
    </citation>
    <scope>NUCLEOTIDE SEQUENCE [LARGE SCALE GENOMIC DNA]</scope>
</reference>
<evidence type="ECO:0000256" key="9">
    <source>
        <dbReference type="ARBA" id="ARBA00093467"/>
    </source>
</evidence>
<name>A0A7J4K0T5_9ARCH</name>
<comment type="caution">
    <text evidence="12">The sequence shown here is derived from an EMBL/GenBank/DDBJ whole genome shotgun (WGS) entry which is preliminary data.</text>
</comment>
<keyword evidence="3" id="KW-0378">Hydrolase</keyword>
<dbReference type="PANTHER" id="PTHR47962">
    <property type="entry name" value="ATP-DEPENDENT HELICASE LHR-RELATED-RELATED"/>
    <property type="match status" value="1"/>
</dbReference>
<dbReference type="InterPro" id="IPR052511">
    <property type="entry name" value="ATP-dep_Helicase"/>
</dbReference>
<organism evidence="12 13">
    <name type="scientific">Candidatus Iainarchaeum sp</name>
    <dbReference type="NCBI Taxonomy" id="3101447"/>
    <lineage>
        <taxon>Archaea</taxon>
        <taxon>Candidatus Iainarchaeota</taxon>
        <taxon>Candidatus Iainarchaeia</taxon>
        <taxon>Candidatus Iainarchaeales</taxon>
        <taxon>Candidatus Iainarchaeaceae</taxon>
        <taxon>Candidatus Iainarchaeum</taxon>
    </lineage>
</organism>
<evidence type="ECO:0000259" key="11">
    <source>
        <dbReference type="PROSITE" id="PS51194"/>
    </source>
</evidence>
<dbReference type="InterPro" id="IPR017170">
    <property type="entry name" value="Lhr-like"/>
</dbReference>
<dbReference type="Proteomes" id="UP000590964">
    <property type="component" value="Unassembled WGS sequence"/>
</dbReference>
<dbReference type="SMART" id="SM00490">
    <property type="entry name" value="HELICc"/>
    <property type="match status" value="1"/>
</dbReference>
<protein>
    <submittedName>
        <fullName evidence="12">ATP-dependent helicase</fullName>
    </submittedName>
</protein>
<dbReference type="Gene3D" id="3.40.50.300">
    <property type="entry name" value="P-loop containing nucleotide triphosphate hydrolases"/>
    <property type="match status" value="2"/>
</dbReference>
<feature type="domain" description="Helicase ATP-binding" evidence="10">
    <location>
        <begin position="42"/>
        <end position="234"/>
    </location>
</feature>
<dbReference type="InterPro" id="IPR001650">
    <property type="entry name" value="Helicase_C-like"/>
</dbReference>
<comment type="similarity">
    <text evidence="9">Belongs to the Lhr helicase family. Lhr-Core subfamily.</text>
</comment>
<dbReference type="GO" id="GO:0016887">
    <property type="term" value="F:ATP hydrolysis activity"/>
    <property type="evidence" value="ECO:0007669"/>
    <property type="project" value="TreeGrafter"/>
</dbReference>
<dbReference type="InterPro" id="IPR011545">
    <property type="entry name" value="DEAD/DEAH_box_helicase_dom"/>
</dbReference>
<dbReference type="NCBIfam" id="NF010338">
    <property type="entry name" value="PRK13767.1"/>
    <property type="match status" value="1"/>
</dbReference>
<accession>A0A7J4K0T5</accession>
<keyword evidence="8" id="KW-0413">Isomerase</keyword>
<keyword evidence="2" id="KW-0227">DNA damage</keyword>
<sequence length="866" mass="98448">MPVEFQTEKHSDAEIYKALNPLLGAWFKHSFGSFTEPQRYAILNVHNRLNTLISAPTGTGKTLSAFAAILNELINLSEAGQLEDKVYCVYISPLRALSNDINRNLLQPLEEISKAGLKIGKKINVRVGLRTGDTTTSERAKMLSKPPHILITTPESLAILLNSPRFKELLREAKWCILDEVHALAENKRGVHLSLSLERLQELSPEICRIGLSATIAPLENVAEFLVGMKDEKQSRDCKIVDVRFLKKLDLKVLSPLPDLINVTQKQIHEKLYEQLHSLIQEHKTTLVFTNTRSATERVVHNLKEKFPQHYSKANLEAHHSSLSREHRLNVEQRLKDGKLKAVVCSTSLELGIDIGFIDLVILLGSPKSVARALQRVGRSGHKLHDTVKGRIIVLDRDDLVECSVLLKNAIEHKIDKISIPENCLDVLAQQIFGIAIDSRRKIDDVFRLVKKSYCYRSLQRTGFDSIISYLSGEFSSLESRHVYAKIWFDEKTGEIGKRGKLARVLYLTNIGTIPEEARVKVKLQGFTIGTIDEGFLERLRKGDVFVLGGQSYVFSYANGMTAFVRSAEKRPPTVPSWFSEMLPLSFDLALEIQKFRRLMLDQFRMKKSRSEILEFLNSYLYVDKNASSAIFEYFREQFLFSQIPNDKKLLVENFSSEGKNHAVFHACFGRRTVDALSRALAFASGRLLHEDVEIGLNDNGFVLSASSRIPLEKAISLLKSAELRAVLEKAIDDSEVLRRRFRHCATRSLMILRSYKGREKSVGRQQLSSRLLLAAVLRISRDFPILREARREVLEDLMDIKNALKVLEMIEKKELEVKSIETGIPSPFALNLYTEGYSDIMKVEGRLEFVKRMHEKIMEKIRSKA</sequence>
<evidence type="ECO:0000256" key="4">
    <source>
        <dbReference type="ARBA" id="ARBA00022806"/>
    </source>
</evidence>
<dbReference type="GO" id="GO:0003677">
    <property type="term" value="F:DNA binding"/>
    <property type="evidence" value="ECO:0007669"/>
    <property type="project" value="UniProtKB-KW"/>
</dbReference>
<evidence type="ECO:0000256" key="6">
    <source>
        <dbReference type="ARBA" id="ARBA00023125"/>
    </source>
</evidence>
<feature type="domain" description="Helicase C-terminal" evidence="11">
    <location>
        <begin position="272"/>
        <end position="426"/>
    </location>
</feature>
<dbReference type="PANTHER" id="PTHR47962:SF6">
    <property type="entry name" value="LARGE HELICASE-RELATED PROTEIN"/>
    <property type="match status" value="1"/>
</dbReference>
<dbReference type="CDD" id="cd18796">
    <property type="entry name" value="SF2_C_LHR"/>
    <property type="match status" value="1"/>
</dbReference>
<keyword evidence="4 12" id="KW-0347">Helicase</keyword>
<dbReference type="SUPFAM" id="SSF52540">
    <property type="entry name" value="P-loop containing nucleoside triphosphate hydrolases"/>
    <property type="match status" value="1"/>
</dbReference>
<evidence type="ECO:0000256" key="5">
    <source>
        <dbReference type="ARBA" id="ARBA00022840"/>
    </source>
</evidence>
<dbReference type="InterPro" id="IPR027417">
    <property type="entry name" value="P-loop_NTPase"/>
</dbReference>
<evidence type="ECO:0000256" key="3">
    <source>
        <dbReference type="ARBA" id="ARBA00022801"/>
    </source>
</evidence>
<dbReference type="AlphaFoldDB" id="A0A7J4K0T5"/>
<dbReference type="Pfam" id="PF19306">
    <property type="entry name" value="WHD_Lhr"/>
    <property type="match status" value="1"/>
</dbReference>
<keyword evidence="6" id="KW-0238">DNA-binding</keyword>
<dbReference type="InterPro" id="IPR014001">
    <property type="entry name" value="Helicase_ATP-bd"/>
</dbReference>
<dbReference type="PROSITE" id="PS51194">
    <property type="entry name" value="HELICASE_CTER"/>
    <property type="match status" value="1"/>
</dbReference>
<evidence type="ECO:0000256" key="1">
    <source>
        <dbReference type="ARBA" id="ARBA00022741"/>
    </source>
</evidence>
<dbReference type="Pfam" id="PF08494">
    <property type="entry name" value="DEAD_assoc"/>
    <property type="match status" value="1"/>
</dbReference>
<dbReference type="GO" id="GO:0004386">
    <property type="term" value="F:helicase activity"/>
    <property type="evidence" value="ECO:0007669"/>
    <property type="project" value="UniProtKB-KW"/>
</dbReference>
<keyword evidence="1" id="KW-0547">Nucleotide-binding</keyword>
<proteinExistence type="inferred from homology"/>
<evidence type="ECO:0000313" key="12">
    <source>
        <dbReference type="EMBL" id="HIH21767.1"/>
    </source>
</evidence>
<evidence type="ECO:0000256" key="8">
    <source>
        <dbReference type="ARBA" id="ARBA00023235"/>
    </source>
</evidence>
<dbReference type="GO" id="GO:0005524">
    <property type="term" value="F:ATP binding"/>
    <property type="evidence" value="ECO:0007669"/>
    <property type="project" value="UniProtKB-KW"/>
</dbReference>
<dbReference type="PROSITE" id="PS51192">
    <property type="entry name" value="HELICASE_ATP_BIND_1"/>
    <property type="match status" value="1"/>
</dbReference>
<dbReference type="PIRSF" id="PIRSF037307">
    <property type="entry name" value="Lhr-like_helic_prd"/>
    <property type="match status" value="1"/>
</dbReference>
<dbReference type="GO" id="GO:0006281">
    <property type="term" value="P:DNA repair"/>
    <property type="evidence" value="ECO:0007669"/>
    <property type="project" value="UniProtKB-KW"/>
</dbReference>
<evidence type="ECO:0000256" key="7">
    <source>
        <dbReference type="ARBA" id="ARBA00023204"/>
    </source>
</evidence>
<dbReference type="GO" id="GO:0140097">
    <property type="term" value="F:catalytic activity, acting on DNA"/>
    <property type="evidence" value="ECO:0007669"/>
    <property type="project" value="UniProtKB-ARBA"/>
</dbReference>
<keyword evidence="5" id="KW-0067">ATP-binding</keyword>
<dbReference type="Pfam" id="PF00270">
    <property type="entry name" value="DEAD"/>
    <property type="match status" value="1"/>
</dbReference>
<dbReference type="EMBL" id="DUFW01000067">
    <property type="protein sequence ID" value="HIH21767.1"/>
    <property type="molecule type" value="Genomic_DNA"/>
</dbReference>
<keyword evidence="7" id="KW-0234">DNA repair</keyword>
<dbReference type="SMART" id="SM00487">
    <property type="entry name" value="DEXDc"/>
    <property type="match status" value="1"/>
</dbReference>
<evidence type="ECO:0000259" key="10">
    <source>
        <dbReference type="PROSITE" id="PS51192"/>
    </source>
</evidence>
<dbReference type="InterPro" id="IPR013701">
    <property type="entry name" value="Lhr-like_DEAD/DEAH_assoc"/>
</dbReference>
<dbReference type="Pfam" id="PF00271">
    <property type="entry name" value="Helicase_C"/>
    <property type="match status" value="1"/>
</dbReference>
<dbReference type="CDD" id="cd17922">
    <property type="entry name" value="DEXHc_LHR-like"/>
    <property type="match status" value="1"/>
</dbReference>
<gene>
    <name evidence="12" type="ORF">HA222_03885</name>
</gene>
<evidence type="ECO:0000256" key="2">
    <source>
        <dbReference type="ARBA" id="ARBA00022763"/>
    </source>
</evidence>